<reference evidence="1" key="1">
    <citation type="submission" date="2014-05" db="EMBL/GenBank/DDBJ databases">
        <authorList>
            <person name="Chronopoulou M."/>
        </authorList>
    </citation>
    <scope>NUCLEOTIDE SEQUENCE</scope>
    <source>
        <tissue evidence="1">Whole organism</tissue>
    </source>
</reference>
<dbReference type="EMBL" id="HACA01022864">
    <property type="protein sequence ID" value="CDW40225.1"/>
    <property type="molecule type" value="Transcribed_RNA"/>
</dbReference>
<organism evidence="1">
    <name type="scientific">Lepeophtheirus salmonis</name>
    <name type="common">Salmon louse</name>
    <name type="synonym">Caligus salmonis</name>
    <dbReference type="NCBI Taxonomy" id="72036"/>
    <lineage>
        <taxon>Eukaryota</taxon>
        <taxon>Metazoa</taxon>
        <taxon>Ecdysozoa</taxon>
        <taxon>Arthropoda</taxon>
        <taxon>Crustacea</taxon>
        <taxon>Multicrustacea</taxon>
        <taxon>Hexanauplia</taxon>
        <taxon>Copepoda</taxon>
        <taxon>Siphonostomatoida</taxon>
        <taxon>Caligidae</taxon>
        <taxon>Lepeophtheirus</taxon>
    </lineage>
</organism>
<proteinExistence type="predicted"/>
<protein>
    <submittedName>
        <fullName evidence="1">Uncharacterized protein</fullName>
    </submittedName>
</protein>
<name>A0A0K2UQ50_LEPSM</name>
<evidence type="ECO:0000313" key="1">
    <source>
        <dbReference type="EMBL" id="CDW40225.1"/>
    </source>
</evidence>
<sequence length="127" mass="14909">MPLIKFMDSMNPTKGVIFFVLTKVLPDSSFNSLIYDSISSLNDSQKTTFPILRGDLNPGAKGFRLLVKSNSRSKSLNKVNISFRIFEFFQLKVFIPKLYRNCCRRDEKLRSHVFLMKKIYIFTYYRS</sequence>
<dbReference type="AlphaFoldDB" id="A0A0K2UQ50"/>
<accession>A0A0K2UQ50</accession>